<dbReference type="GO" id="GO:0005886">
    <property type="term" value="C:plasma membrane"/>
    <property type="evidence" value="ECO:0007669"/>
    <property type="project" value="InterPro"/>
</dbReference>
<dbReference type="InParanoid" id="A0A1Y2LKK8"/>
<dbReference type="FunCoup" id="A0A1Y2LKK8">
    <property type="interactions" value="58"/>
</dbReference>
<dbReference type="GO" id="GO:0051285">
    <property type="term" value="C:cell cortex of cell tip"/>
    <property type="evidence" value="ECO:0007669"/>
    <property type="project" value="TreeGrafter"/>
</dbReference>
<dbReference type="EMBL" id="KZ107857">
    <property type="protein sequence ID" value="OSS44456.1"/>
    <property type="molecule type" value="Genomic_DNA"/>
</dbReference>
<keyword evidence="3" id="KW-1185">Reference proteome</keyword>
<proteinExistence type="predicted"/>
<name>A0A1Y2LKK8_EPING</name>
<keyword evidence="1" id="KW-0472">Membrane</keyword>
<sequence>MGKASRAFCIATPMACTLASLICLLLVMVGQLSNNDKSPTTNLQADLWFFKANTSAFNKDPQGIADKLTDKLDKLGHKTDLLDALTGSASSKELEDFYKVGLWSYCSGKYEGGVEKYTYCSPSKTNFWFNPVDVWGLKNTSVQNVLGDDLQKGLDTYKKVSGWMNWAFIIATILTAAEFVIGFFAIFSRWGSFVVTIISTASSIFAIAAAATATGVYGVLTGVFRTALEDYEIEASMGNKMLQVMWLGVAFSIVSGLFWLLSVCCCSGSSGHKKAVVEKTPYSYERVASPAFGQSGHQLQTAPAFKQGQSGTAYEPYRGQV</sequence>
<dbReference type="AlphaFoldDB" id="A0A1Y2LKK8"/>
<feature type="transmembrane region" description="Helical" evidence="1">
    <location>
        <begin position="193"/>
        <end position="224"/>
    </location>
</feature>
<dbReference type="PANTHER" id="PTHR28019">
    <property type="entry name" value="CELL MEMBRANE PROTEIN YLR413W-RELATED"/>
    <property type="match status" value="1"/>
</dbReference>
<protein>
    <recommendedName>
        <fullName evidence="4">Integral membrane protein</fullName>
    </recommendedName>
</protein>
<dbReference type="OMA" id="MNWAFVI"/>
<dbReference type="Pfam" id="PF06687">
    <property type="entry name" value="SUR7"/>
    <property type="match status" value="1"/>
</dbReference>
<dbReference type="InterPro" id="IPR009571">
    <property type="entry name" value="SUR7/Rim9-like_fungi"/>
</dbReference>
<dbReference type="GO" id="GO:0031505">
    <property type="term" value="P:fungal-type cell wall organization"/>
    <property type="evidence" value="ECO:0007669"/>
    <property type="project" value="TreeGrafter"/>
</dbReference>
<dbReference type="InterPro" id="IPR052413">
    <property type="entry name" value="SUR7_domain"/>
</dbReference>
<gene>
    <name evidence="2" type="ORF">B5807_10897</name>
</gene>
<feature type="transmembrane region" description="Helical" evidence="1">
    <location>
        <begin position="244"/>
        <end position="264"/>
    </location>
</feature>
<organism evidence="2 3">
    <name type="scientific">Epicoccum nigrum</name>
    <name type="common">Soil fungus</name>
    <name type="synonym">Epicoccum purpurascens</name>
    <dbReference type="NCBI Taxonomy" id="105696"/>
    <lineage>
        <taxon>Eukaryota</taxon>
        <taxon>Fungi</taxon>
        <taxon>Dikarya</taxon>
        <taxon>Ascomycota</taxon>
        <taxon>Pezizomycotina</taxon>
        <taxon>Dothideomycetes</taxon>
        <taxon>Pleosporomycetidae</taxon>
        <taxon>Pleosporales</taxon>
        <taxon>Pleosporineae</taxon>
        <taxon>Didymellaceae</taxon>
        <taxon>Epicoccum</taxon>
    </lineage>
</organism>
<evidence type="ECO:0000313" key="2">
    <source>
        <dbReference type="EMBL" id="OSS44456.1"/>
    </source>
</evidence>
<evidence type="ECO:0008006" key="4">
    <source>
        <dbReference type="Google" id="ProtNLM"/>
    </source>
</evidence>
<keyword evidence="1" id="KW-0812">Transmembrane</keyword>
<feature type="transmembrane region" description="Helical" evidence="1">
    <location>
        <begin position="7"/>
        <end position="29"/>
    </location>
</feature>
<evidence type="ECO:0000313" key="3">
    <source>
        <dbReference type="Proteomes" id="UP000193240"/>
    </source>
</evidence>
<evidence type="ECO:0000256" key="1">
    <source>
        <dbReference type="SAM" id="Phobius"/>
    </source>
</evidence>
<dbReference type="Proteomes" id="UP000193240">
    <property type="component" value="Unassembled WGS sequence"/>
</dbReference>
<accession>A0A1Y2LKK8</accession>
<keyword evidence="1" id="KW-1133">Transmembrane helix</keyword>
<reference evidence="2 3" key="1">
    <citation type="journal article" date="2017" name="Genome Announc.">
        <title>Genome sequence of the saprophytic ascomycete Epicoccum nigrum ICMP 19927 strain isolated from New Zealand.</title>
        <authorList>
            <person name="Fokin M."/>
            <person name="Fleetwood D."/>
            <person name="Weir B.S."/>
            <person name="Villas-Boas S.G."/>
        </authorList>
    </citation>
    <scope>NUCLEOTIDE SEQUENCE [LARGE SCALE GENOMIC DNA]</scope>
    <source>
        <strain evidence="2 3">ICMP 19927</strain>
    </source>
</reference>
<dbReference type="PANTHER" id="PTHR28019:SF3">
    <property type="entry name" value="INTEGRAL MEMBRANE PROTEIN (AFU_ORTHOLOGUE AFUA_6G07470)"/>
    <property type="match status" value="1"/>
</dbReference>
<feature type="transmembrane region" description="Helical" evidence="1">
    <location>
        <begin position="163"/>
        <end position="186"/>
    </location>
</feature>